<dbReference type="Pfam" id="PF14535">
    <property type="entry name" value="AMP-binding_C_2"/>
    <property type="match status" value="1"/>
</dbReference>
<comment type="caution">
    <text evidence="2">The sequence shown here is derived from an EMBL/GenBank/DDBJ whole genome shotgun (WGS) entry which is preliminary data.</text>
</comment>
<name>A0ABV1KC01_9PSEU</name>
<dbReference type="InterPro" id="IPR042099">
    <property type="entry name" value="ANL_N_sf"/>
</dbReference>
<dbReference type="Gene3D" id="3.30.300.30">
    <property type="match status" value="1"/>
</dbReference>
<feature type="domain" description="AMP-dependent ligase C-terminal" evidence="1">
    <location>
        <begin position="367"/>
        <end position="456"/>
    </location>
</feature>
<sequence>MTMQIDAAGTAGAGRTGEFWDLARETMPPAQRAELVLGRVQAQLRRAYDGIPFYRAHYERHDFHPDQVRSLADFTAKVPVVTKKMLVADQREHPPFGSYAGVDRAEIARVHGSSGTSGAPTLYGISGRDWLRSEEVCRIALWSAGVRPRDIVQISFPFGLFLGGWGLLQACEVLGAGAFPVGSLMPTDQQLEQMLGLRVDALVATPSYALHLGRRAAELGLDMHAAALRTVIVAGEPGGSTPEVRDAISRNLGGPFVIDLGAGASSEMHPFYANVGCRHAPDGGVHLVQDENYTEVVDRDDPNVAVPVGTSGAVVATHLWRESQPMIRFWLGDEAVLDDAPCACGRTYPRLPRGVYGRLDDMLLVRGANVYPSAVEAVLRDHAAGGGEYRIVVERRGDLDELRVELETDGSVADAARVDLEARLKDRLMVRTGVRFVPEGTFEPQVFKARRVIDHRG</sequence>
<dbReference type="SUPFAM" id="SSF56801">
    <property type="entry name" value="Acetyl-CoA synthetase-like"/>
    <property type="match status" value="1"/>
</dbReference>
<gene>
    <name evidence="2" type="ORF">WIS52_13155</name>
</gene>
<evidence type="ECO:0000259" key="1">
    <source>
        <dbReference type="Pfam" id="PF14535"/>
    </source>
</evidence>
<dbReference type="GO" id="GO:0016874">
    <property type="term" value="F:ligase activity"/>
    <property type="evidence" value="ECO:0007669"/>
    <property type="project" value="UniProtKB-KW"/>
</dbReference>
<reference evidence="2 3" key="1">
    <citation type="submission" date="2024-03" db="EMBL/GenBank/DDBJ databases">
        <title>Draft genome sequence of Pseudonocardia nematodicida JCM 31783.</title>
        <authorList>
            <person name="Butdee W."/>
            <person name="Duangmal K."/>
        </authorList>
    </citation>
    <scope>NUCLEOTIDE SEQUENCE [LARGE SCALE GENOMIC DNA]</scope>
    <source>
        <strain evidence="2 3">JCM 31783</strain>
    </source>
</reference>
<dbReference type="InterPro" id="IPR028154">
    <property type="entry name" value="AMP-dep_Lig_C"/>
</dbReference>
<evidence type="ECO:0000313" key="2">
    <source>
        <dbReference type="EMBL" id="MEQ3551419.1"/>
    </source>
</evidence>
<organism evidence="2 3">
    <name type="scientific">Pseudonocardia nematodicida</name>
    <dbReference type="NCBI Taxonomy" id="1206997"/>
    <lineage>
        <taxon>Bacteria</taxon>
        <taxon>Bacillati</taxon>
        <taxon>Actinomycetota</taxon>
        <taxon>Actinomycetes</taxon>
        <taxon>Pseudonocardiales</taxon>
        <taxon>Pseudonocardiaceae</taxon>
        <taxon>Pseudonocardia</taxon>
    </lineage>
</organism>
<evidence type="ECO:0000313" key="3">
    <source>
        <dbReference type="Proteomes" id="UP001494902"/>
    </source>
</evidence>
<keyword evidence="2" id="KW-0436">Ligase</keyword>
<dbReference type="PANTHER" id="PTHR43845">
    <property type="entry name" value="BLR5969 PROTEIN"/>
    <property type="match status" value="1"/>
</dbReference>
<dbReference type="Gene3D" id="3.40.50.12780">
    <property type="entry name" value="N-terminal domain of ligase-like"/>
    <property type="match status" value="1"/>
</dbReference>
<dbReference type="InterPro" id="IPR045851">
    <property type="entry name" value="AMP-bd_C_sf"/>
</dbReference>
<dbReference type="RefSeq" id="WP_349298499.1">
    <property type="nucleotide sequence ID" value="NZ_JBEDNQ010000005.1"/>
</dbReference>
<accession>A0ABV1KC01</accession>
<protein>
    <submittedName>
        <fullName evidence="2">Phenylacetate--CoA ligase family protein</fullName>
    </submittedName>
</protein>
<dbReference type="Proteomes" id="UP001494902">
    <property type="component" value="Unassembled WGS sequence"/>
</dbReference>
<dbReference type="PANTHER" id="PTHR43845:SF1">
    <property type="entry name" value="BLR5969 PROTEIN"/>
    <property type="match status" value="1"/>
</dbReference>
<keyword evidence="3" id="KW-1185">Reference proteome</keyword>
<proteinExistence type="predicted"/>
<dbReference type="EMBL" id="JBEDNQ010000005">
    <property type="protein sequence ID" value="MEQ3551419.1"/>
    <property type="molecule type" value="Genomic_DNA"/>
</dbReference>